<dbReference type="NCBIfam" id="TIGR00029">
    <property type="entry name" value="S20"/>
    <property type="match status" value="1"/>
</dbReference>
<name>A0A4D6BMM0_9FLOR</name>
<dbReference type="RefSeq" id="YP_009628675.1">
    <property type="nucleotide sequence ID" value="NC_042170.1"/>
</dbReference>
<keyword evidence="3" id="KW-0694">RNA-binding</keyword>
<accession>A0A4D6BMM0</accession>
<comment type="similarity">
    <text evidence="1">Belongs to the bacterial ribosomal protein bS20 family.</text>
</comment>
<evidence type="ECO:0000256" key="3">
    <source>
        <dbReference type="ARBA" id="ARBA00022884"/>
    </source>
</evidence>
<evidence type="ECO:0000256" key="4">
    <source>
        <dbReference type="ARBA" id="ARBA00022980"/>
    </source>
</evidence>
<evidence type="ECO:0000313" key="6">
    <source>
        <dbReference type="EMBL" id="QBX88458.1"/>
    </source>
</evidence>
<dbReference type="HAMAP" id="MF_00500">
    <property type="entry name" value="Ribosomal_bS20"/>
    <property type="match status" value="1"/>
</dbReference>
<reference evidence="6" key="1">
    <citation type="journal article" date="2019" name="Phycologia">
        <title>Chloroplast and mitochondrial genomes of Balbiania investiens (Balbianiales, Nemaliophycidae).</title>
        <authorList>
            <person name="Evans J.R."/>
            <person name="StAmour N."/>
            <person name="Verbruggen H."/>
            <person name="Salomaki E.D."/>
            <person name="Vis M.L."/>
        </authorList>
    </citation>
    <scope>NUCLEOTIDE SEQUENCE</scope>
</reference>
<keyword evidence="5" id="KW-0687">Ribonucleoprotein</keyword>
<dbReference type="Gene3D" id="1.20.58.110">
    <property type="entry name" value="Ribosomal protein S20"/>
    <property type="match status" value="1"/>
</dbReference>
<evidence type="ECO:0000256" key="1">
    <source>
        <dbReference type="ARBA" id="ARBA00007634"/>
    </source>
</evidence>
<keyword evidence="2" id="KW-0699">rRNA-binding</keyword>
<keyword evidence="4 6" id="KW-0689">Ribosomal protein</keyword>
<gene>
    <name evidence="6" type="primary">rps20</name>
</gene>
<dbReference type="AlphaFoldDB" id="A0A4D6BMM0"/>
<dbReference type="GO" id="GO:0070181">
    <property type="term" value="F:small ribosomal subunit rRNA binding"/>
    <property type="evidence" value="ECO:0007669"/>
    <property type="project" value="TreeGrafter"/>
</dbReference>
<dbReference type="GO" id="GO:0015935">
    <property type="term" value="C:small ribosomal subunit"/>
    <property type="evidence" value="ECO:0007669"/>
    <property type="project" value="TreeGrafter"/>
</dbReference>
<geneLocation type="plastid" evidence="6"/>
<evidence type="ECO:0000256" key="2">
    <source>
        <dbReference type="ARBA" id="ARBA00022730"/>
    </source>
</evidence>
<dbReference type="Pfam" id="PF01649">
    <property type="entry name" value="Ribosomal_S20p"/>
    <property type="match status" value="1"/>
</dbReference>
<dbReference type="GO" id="GO:0003735">
    <property type="term" value="F:structural constituent of ribosome"/>
    <property type="evidence" value="ECO:0007669"/>
    <property type="project" value="InterPro"/>
</dbReference>
<sequence length="92" mass="10576">MSNNLSVMKRIAIAERNRARNKVYKSTIKTLTKKYNEEARKQLKSEAHNLLSLQKLLNLIYSKIDKAVKKGILHRNNAARKKSCLAKLITNP</sequence>
<dbReference type="GO" id="GO:0005829">
    <property type="term" value="C:cytosol"/>
    <property type="evidence" value="ECO:0007669"/>
    <property type="project" value="TreeGrafter"/>
</dbReference>
<dbReference type="GO" id="GO:0006412">
    <property type="term" value="P:translation"/>
    <property type="evidence" value="ECO:0007669"/>
    <property type="project" value="InterPro"/>
</dbReference>
<dbReference type="SUPFAM" id="SSF46992">
    <property type="entry name" value="Ribosomal protein S20"/>
    <property type="match status" value="1"/>
</dbReference>
<keyword evidence="6" id="KW-0934">Plastid</keyword>
<dbReference type="InterPro" id="IPR036510">
    <property type="entry name" value="Ribosomal_bS20_sf"/>
</dbReference>
<dbReference type="EMBL" id="MH026107">
    <property type="protein sequence ID" value="QBX88458.1"/>
    <property type="molecule type" value="Genomic_DNA"/>
</dbReference>
<proteinExistence type="inferred from homology"/>
<evidence type="ECO:0000256" key="5">
    <source>
        <dbReference type="ARBA" id="ARBA00023274"/>
    </source>
</evidence>
<organism evidence="6">
    <name type="scientific">Acrochaetium secundatum</name>
    <dbReference type="NCBI Taxonomy" id="209631"/>
    <lineage>
        <taxon>Eukaryota</taxon>
        <taxon>Rhodophyta</taxon>
        <taxon>Florideophyceae</taxon>
        <taxon>Nemaliophycidae</taxon>
        <taxon>Acrochaetiales</taxon>
        <taxon>Acrochaetiaceae</taxon>
        <taxon>Acrochaetium</taxon>
    </lineage>
</organism>
<dbReference type="PANTHER" id="PTHR33398:SF1">
    <property type="entry name" value="SMALL RIBOSOMAL SUBUNIT PROTEIN BS20C"/>
    <property type="match status" value="1"/>
</dbReference>
<protein>
    <submittedName>
        <fullName evidence="6">Ribosomal protein S20</fullName>
    </submittedName>
</protein>
<dbReference type="GeneID" id="40138576"/>
<dbReference type="InterPro" id="IPR002583">
    <property type="entry name" value="Ribosomal_bS20"/>
</dbReference>
<dbReference type="PANTHER" id="PTHR33398">
    <property type="entry name" value="30S RIBOSOMAL PROTEIN S20"/>
    <property type="match status" value="1"/>
</dbReference>